<comment type="caution">
    <text evidence="8">The sequence shown here is derived from an EMBL/GenBank/DDBJ whole genome shotgun (WGS) entry which is preliminary data.</text>
</comment>
<evidence type="ECO:0000256" key="1">
    <source>
        <dbReference type="ARBA" id="ARBA00001946"/>
    </source>
</evidence>
<dbReference type="FunFam" id="1.50.10.130:FF:000001">
    <property type="entry name" value="Isoprene synthase, chloroplastic"/>
    <property type="match status" value="1"/>
</dbReference>
<evidence type="ECO:0000313" key="9">
    <source>
        <dbReference type="Proteomes" id="UP001168098"/>
    </source>
</evidence>
<evidence type="ECO:0000256" key="4">
    <source>
        <dbReference type="ARBA" id="ARBA00023239"/>
    </source>
</evidence>
<dbReference type="EMBL" id="JARBHA010000018">
    <property type="protein sequence ID" value="KAJ9676251.1"/>
    <property type="molecule type" value="Genomic_DNA"/>
</dbReference>
<dbReference type="InterPro" id="IPR005630">
    <property type="entry name" value="Terpene_synthase_metal-bd"/>
</dbReference>
<comment type="cofactor">
    <cofactor evidence="1">
        <name>Mg(2+)</name>
        <dbReference type="ChEBI" id="CHEBI:18420"/>
    </cofactor>
</comment>
<dbReference type="InterPro" id="IPR044814">
    <property type="entry name" value="Terpene_cyclase_plant_C1"/>
</dbReference>
<dbReference type="InterPro" id="IPR034741">
    <property type="entry name" value="Terpene_cyclase-like_1_C"/>
</dbReference>
<feature type="domain" description="Terpene synthase N-terminal" evidence="6">
    <location>
        <begin position="30"/>
        <end position="205"/>
    </location>
</feature>
<dbReference type="GO" id="GO:0016102">
    <property type="term" value="P:diterpenoid biosynthetic process"/>
    <property type="evidence" value="ECO:0007669"/>
    <property type="project" value="InterPro"/>
</dbReference>
<dbReference type="Pfam" id="PF03936">
    <property type="entry name" value="Terpene_synth_C"/>
    <property type="match status" value="1"/>
</dbReference>
<dbReference type="InterPro" id="IPR050148">
    <property type="entry name" value="Terpene_synthase-like"/>
</dbReference>
<dbReference type="InterPro" id="IPR008930">
    <property type="entry name" value="Terpenoid_cyclase/PrenylTrfase"/>
</dbReference>
<evidence type="ECO:0000313" key="8">
    <source>
        <dbReference type="EMBL" id="KAJ9676251.1"/>
    </source>
</evidence>
<feature type="region of interest" description="Disordered" evidence="5">
    <location>
        <begin position="1"/>
        <end position="22"/>
    </location>
</feature>
<protein>
    <submittedName>
        <fullName evidence="8">Uncharacterized protein</fullName>
    </submittedName>
</protein>
<dbReference type="PANTHER" id="PTHR31225:SF241">
    <property type="entry name" value="TERPENE SYNTHASE FAMILY, METAL-BINDING DOMAIN PROTEIN"/>
    <property type="match status" value="1"/>
</dbReference>
<dbReference type="GO" id="GO:0010333">
    <property type="term" value="F:terpene synthase activity"/>
    <property type="evidence" value="ECO:0007669"/>
    <property type="project" value="InterPro"/>
</dbReference>
<dbReference type="Proteomes" id="UP001168098">
    <property type="component" value="Unassembled WGS sequence"/>
</dbReference>
<keyword evidence="4" id="KW-0456">Lyase</keyword>
<dbReference type="SUPFAM" id="SSF48576">
    <property type="entry name" value="Terpenoid synthases"/>
    <property type="match status" value="1"/>
</dbReference>
<dbReference type="InterPro" id="IPR036965">
    <property type="entry name" value="Terpene_synth_N_sf"/>
</dbReference>
<gene>
    <name evidence="8" type="ORF">PVL29_024986</name>
</gene>
<feature type="domain" description="Terpene synthase metal-binding" evidence="7">
    <location>
        <begin position="262"/>
        <end position="500"/>
    </location>
</feature>
<dbReference type="AlphaFoldDB" id="A0AA38YT83"/>
<dbReference type="FunFam" id="1.10.600.10:FF:000007">
    <property type="entry name" value="Isoprene synthase, chloroplastic"/>
    <property type="match status" value="1"/>
</dbReference>
<evidence type="ECO:0000259" key="7">
    <source>
        <dbReference type="Pfam" id="PF03936"/>
    </source>
</evidence>
<evidence type="ECO:0000256" key="2">
    <source>
        <dbReference type="ARBA" id="ARBA00022723"/>
    </source>
</evidence>
<dbReference type="SFLD" id="SFLDG01019">
    <property type="entry name" value="Terpene_Cyclase_Like_1_C_Termi"/>
    <property type="match status" value="1"/>
</dbReference>
<dbReference type="SFLD" id="SFLDS00005">
    <property type="entry name" value="Isoprenoid_Synthase_Type_I"/>
    <property type="match status" value="1"/>
</dbReference>
<dbReference type="InterPro" id="IPR008949">
    <property type="entry name" value="Isoprenoid_synthase_dom_sf"/>
</dbReference>
<keyword evidence="2" id="KW-0479">Metal-binding</keyword>
<dbReference type="Gene3D" id="1.50.10.130">
    <property type="entry name" value="Terpene synthase, N-terminal domain"/>
    <property type="match status" value="1"/>
</dbReference>
<dbReference type="Gene3D" id="1.10.600.10">
    <property type="entry name" value="Farnesyl Diphosphate Synthase"/>
    <property type="match status" value="1"/>
</dbReference>
<dbReference type="SUPFAM" id="SSF48239">
    <property type="entry name" value="Terpenoid cyclases/Protein prenyltransferases"/>
    <property type="match status" value="1"/>
</dbReference>
<sequence length="558" mass="64719">MSTDYSACSPAPDANPETNRRTANFNPSTWGNSFIMTNSPDDEITLAHKEQQLEDLKEEVRRELIAAAGDASKQLKFIDAVQRLGVAYHFEKEIEEALQNTYDNYHCIDDINDDLYDVALRFRLLRQQGFNISCDIFNRYTDERGRFKESLINDACGLLGLYEAAHLRVWEEDILDEALAFATSHLESMVEHLEYPLAAQVTHALYRPIRKGLERLEARPYMSIYQDEASHSKALLKLAKLDFNLLQSLYKKELSNISRWWKDLDFSSKLPFGRDRVVECYFWIATACFEPQYSYARRIQTKILALITIIDDMFDAYGTLEELELFTEAIGRWDINSIYQLPEYMKPCYQAVLDAYKEVEQMENKRRSYCVHYAKEAMKRSVRAYFNEAKWPHEDYVPTIEEYLSVAQVTSDVTLFTVICFVGMGRMATKEVFEWVWNDPKIVGASSKIMRLMDDMASHKFEQERGHSASSVECYMKQHGVSEQHAYQKLNKQVENAWKDVNQGCLRPPAIPMPLLTRVLNFARTGDFMYKGRDDRFTNVGDVMKDSIASLFMDPVPI</sequence>
<name>A0AA38YT83_VITRO</name>
<dbReference type="PANTHER" id="PTHR31225">
    <property type="entry name" value="OS04G0344100 PROTEIN-RELATED"/>
    <property type="match status" value="1"/>
</dbReference>
<accession>A0AA38YT83</accession>
<dbReference type="GO" id="GO:0000287">
    <property type="term" value="F:magnesium ion binding"/>
    <property type="evidence" value="ECO:0007669"/>
    <property type="project" value="InterPro"/>
</dbReference>
<organism evidence="8 9">
    <name type="scientific">Vitis rotundifolia</name>
    <name type="common">Muscadine grape</name>
    <dbReference type="NCBI Taxonomy" id="103349"/>
    <lineage>
        <taxon>Eukaryota</taxon>
        <taxon>Viridiplantae</taxon>
        <taxon>Streptophyta</taxon>
        <taxon>Embryophyta</taxon>
        <taxon>Tracheophyta</taxon>
        <taxon>Spermatophyta</taxon>
        <taxon>Magnoliopsida</taxon>
        <taxon>eudicotyledons</taxon>
        <taxon>Gunneridae</taxon>
        <taxon>Pentapetalae</taxon>
        <taxon>rosids</taxon>
        <taxon>Vitales</taxon>
        <taxon>Vitaceae</taxon>
        <taxon>Viteae</taxon>
        <taxon>Vitis</taxon>
    </lineage>
</organism>
<keyword evidence="9" id="KW-1185">Reference proteome</keyword>
<dbReference type="CDD" id="cd00684">
    <property type="entry name" value="Terpene_cyclase_plant_C1"/>
    <property type="match status" value="1"/>
</dbReference>
<evidence type="ECO:0000256" key="3">
    <source>
        <dbReference type="ARBA" id="ARBA00022842"/>
    </source>
</evidence>
<keyword evidence="3" id="KW-0460">Magnesium</keyword>
<evidence type="ECO:0000259" key="6">
    <source>
        <dbReference type="Pfam" id="PF01397"/>
    </source>
</evidence>
<dbReference type="InterPro" id="IPR001906">
    <property type="entry name" value="Terpene_synth_N"/>
</dbReference>
<reference evidence="8 9" key="1">
    <citation type="journal article" date="2023" name="BMC Biotechnol.">
        <title>Vitis rotundifolia cv Carlos genome sequencing.</title>
        <authorList>
            <person name="Huff M."/>
            <person name="Hulse-Kemp A."/>
            <person name="Scheffler B."/>
            <person name="Youngblood R."/>
            <person name="Simpson S."/>
            <person name="Babiker E."/>
            <person name="Staton M."/>
        </authorList>
    </citation>
    <scope>NUCLEOTIDE SEQUENCE [LARGE SCALE GENOMIC DNA]</scope>
    <source>
        <tissue evidence="8">Leaf</tissue>
    </source>
</reference>
<proteinExistence type="predicted"/>
<evidence type="ECO:0000256" key="5">
    <source>
        <dbReference type="SAM" id="MobiDB-lite"/>
    </source>
</evidence>
<dbReference type="Pfam" id="PF01397">
    <property type="entry name" value="Terpene_synth"/>
    <property type="match status" value="1"/>
</dbReference>